<dbReference type="HOGENOM" id="CLU_635683_0_0_11"/>
<protein>
    <submittedName>
        <fullName evidence="5">Cys/Met metabolism pyridoxal-phosphate-dependent protein</fullName>
    </submittedName>
</protein>
<reference evidence="5 6" key="1">
    <citation type="submission" date="2011-04" db="EMBL/GenBank/DDBJ databases">
        <title>Complete sequence of Cellulomonas fimi ATCC 484.</title>
        <authorList>
            <consortium name="US DOE Joint Genome Institute"/>
            <person name="Lucas S."/>
            <person name="Han J."/>
            <person name="Lapidus A."/>
            <person name="Cheng J.-F."/>
            <person name="Goodwin L."/>
            <person name="Pitluck S."/>
            <person name="Peters L."/>
            <person name="Chertkov O."/>
            <person name="Detter J.C."/>
            <person name="Han C."/>
            <person name="Tapia R."/>
            <person name="Land M."/>
            <person name="Hauser L."/>
            <person name="Kyrpides N."/>
            <person name="Ivanova N."/>
            <person name="Ovchinnikova G."/>
            <person name="Pagani I."/>
            <person name="Mead D."/>
            <person name="Brumm P."/>
            <person name="Woyke T."/>
        </authorList>
    </citation>
    <scope>NUCLEOTIDE SEQUENCE [LARGE SCALE GENOMIC DNA]</scope>
    <source>
        <strain evidence="6">ATCC 484 / DSM 20113 / JCM 1341 / NBRC 15513 / NCIMB 8980 / NCTC 7547</strain>
    </source>
</reference>
<keyword evidence="2 4" id="KW-0663">Pyridoxal phosphate</keyword>
<evidence type="ECO:0000256" key="2">
    <source>
        <dbReference type="ARBA" id="ARBA00022898"/>
    </source>
</evidence>
<evidence type="ECO:0000313" key="6">
    <source>
        <dbReference type="Proteomes" id="UP000008460"/>
    </source>
</evidence>
<dbReference type="GO" id="GO:0005737">
    <property type="term" value="C:cytoplasm"/>
    <property type="evidence" value="ECO:0007669"/>
    <property type="project" value="TreeGrafter"/>
</dbReference>
<evidence type="ECO:0000256" key="4">
    <source>
        <dbReference type="RuleBase" id="RU362118"/>
    </source>
</evidence>
<dbReference type="GO" id="GO:0047804">
    <property type="term" value="F:cysteine-S-conjugate beta-lyase activity"/>
    <property type="evidence" value="ECO:0007669"/>
    <property type="project" value="UniProtKB-ARBA"/>
</dbReference>
<comment type="cofactor">
    <cofactor evidence="1 4">
        <name>pyridoxal 5'-phosphate</name>
        <dbReference type="ChEBI" id="CHEBI:597326"/>
    </cofactor>
</comment>
<dbReference type="GO" id="GO:0030170">
    <property type="term" value="F:pyridoxal phosphate binding"/>
    <property type="evidence" value="ECO:0007669"/>
    <property type="project" value="InterPro"/>
</dbReference>
<dbReference type="InterPro" id="IPR000277">
    <property type="entry name" value="Cys/Met-Metab_PyrdxlP-dep_enz"/>
</dbReference>
<evidence type="ECO:0000256" key="1">
    <source>
        <dbReference type="ARBA" id="ARBA00001933"/>
    </source>
</evidence>
<dbReference type="Proteomes" id="UP000008460">
    <property type="component" value="Chromosome"/>
</dbReference>
<name>F4H6E1_CELFA</name>
<proteinExistence type="inferred from homology"/>
<evidence type="ECO:0000256" key="3">
    <source>
        <dbReference type="ARBA" id="ARBA00023239"/>
    </source>
</evidence>
<dbReference type="KEGG" id="cfi:Celf_0308"/>
<dbReference type="SUPFAM" id="SSF53383">
    <property type="entry name" value="PLP-dependent transferases"/>
    <property type="match status" value="1"/>
</dbReference>
<organism evidence="5 6">
    <name type="scientific">Cellulomonas fimi (strain ATCC 484 / DSM 20113 / JCM 1341 / CCUG 24087 / LMG 16345 / NBRC 15513 / NCIMB 8980 / NCTC 7547 / NRS-133)</name>
    <dbReference type="NCBI Taxonomy" id="590998"/>
    <lineage>
        <taxon>Bacteria</taxon>
        <taxon>Bacillati</taxon>
        <taxon>Actinomycetota</taxon>
        <taxon>Actinomycetes</taxon>
        <taxon>Micrococcales</taxon>
        <taxon>Cellulomonadaceae</taxon>
        <taxon>Cellulomonas</taxon>
    </lineage>
</organism>
<dbReference type="EMBL" id="CP002666">
    <property type="protein sequence ID" value="AEE44453.1"/>
    <property type="molecule type" value="Genomic_DNA"/>
</dbReference>
<dbReference type="RefSeq" id="WP_013769483.1">
    <property type="nucleotide sequence ID" value="NC_015514.1"/>
</dbReference>
<keyword evidence="6" id="KW-1185">Reference proteome</keyword>
<dbReference type="STRING" id="590998.Celf_0308"/>
<dbReference type="Pfam" id="PF01053">
    <property type="entry name" value="Cys_Met_Meta_PP"/>
    <property type="match status" value="1"/>
</dbReference>
<sequence>MLAEFVRRHLRSLEPVAGPGDAARAARVDYLLAVADRTGPTELLSAYESIVHDRAAAHAGLDGVASGYASMAELWDDVARQEVGTSDRILWDSYLNGHRVRVERALASATGADTLLLTVSGMSAIDAVLTSALVPAGATVAVSDGAYFESATYLDAQRRAGRVSVATFDPTSTASVGRALARADVLLLEPADNAFPVRELDLAATAAVVRRVRPDVLVVVDTSLFGPAIPLSRLTGLFDRVVAVQSGSKYLTTRVSAGVVAADAQLGPVLRERVRQTGIGLPEAAVRLLVPGELASARERFDVQARGAQVLARAVDPRDWVSCRQPQVRLGDEVVRAPVLFLEPAPHTTPHVAAITDRWVRLAADDGGALQVRAGFGWALTTCRAYGADQLNRPEGRSYVRVSVGLEPAADLVRLGELLAATTHDVLERAA</sequence>
<dbReference type="InterPro" id="IPR015424">
    <property type="entry name" value="PyrdxlP-dep_Trfase"/>
</dbReference>
<dbReference type="AlphaFoldDB" id="F4H6E1"/>
<evidence type="ECO:0000313" key="5">
    <source>
        <dbReference type="EMBL" id="AEE44453.1"/>
    </source>
</evidence>
<accession>F4H6E1</accession>
<dbReference type="InterPro" id="IPR015421">
    <property type="entry name" value="PyrdxlP-dep_Trfase_major"/>
</dbReference>
<keyword evidence="3" id="KW-0456">Lyase</keyword>
<comment type="similarity">
    <text evidence="4">Belongs to the trans-sulfuration enzymes family.</text>
</comment>
<dbReference type="GO" id="GO:0019346">
    <property type="term" value="P:transsulfuration"/>
    <property type="evidence" value="ECO:0007669"/>
    <property type="project" value="InterPro"/>
</dbReference>
<dbReference type="Gene3D" id="3.40.640.10">
    <property type="entry name" value="Type I PLP-dependent aspartate aminotransferase-like (Major domain)"/>
    <property type="match status" value="1"/>
</dbReference>
<dbReference type="eggNOG" id="COG0626">
    <property type="taxonomic scope" value="Bacteria"/>
</dbReference>
<dbReference type="PANTHER" id="PTHR11808:SF50">
    <property type="entry name" value="CYSTATHIONINE BETA-LYASE"/>
    <property type="match status" value="1"/>
</dbReference>
<gene>
    <name evidence="5" type="ordered locus">Celf_0308</name>
</gene>
<dbReference type="PANTHER" id="PTHR11808">
    <property type="entry name" value="TRANS-SULFURATION ENZYME FAMILY MEMBER"/>
    <property type="match status" value="1"/>
</dbReference>